<evidence type="ECO:0000313" key="1">
    <source>
        <dbReference type="EMBL" id="CAD2214054.1"/>
    </source>
</evidence>
<proteinExistence type="predicted"/>
<sequence>MCDVRFSFLFKERWAEFIPPGVIVHRQESMQDIVKRSFRANFSTENVGLAFNFLREFHTSLLSIETLGLWEEVASQHAFSLKMGLALCSASFEVGQVDPSEYVSGGVESSMKAYLRFVDGELNRVSSAVDFHALRSDTDLRNALVEIKKQFSYSGNDAYAVHYSLCSLRESQVASEFILNLCLLLLFEKNGFRCSLVGAHLPHPLLLVKTCGGQVISWTSSVIPKNNVPNSILSSGKKNVMTEKSILTSILRKQVLLDGGGPFDGSSSRSLRKEQLIHLMSL</sequence>
<reference evidence="1 2" key="1">
    <citation type="submission" date="2020-08" db="EMBL/GenBank/DDBJ databases">
        <authorList>
            <person name="Newling K."/>
            <person name="Davey J."/>
            <person name="Forrester S."/>
        </authorList>
    </citation>
    <scope>NUCLEOTIDE SEQUENCE [LARGE SCALE GENOMIC DNA]</scope>
    <source>
        <strain evidence="2">Crithidia deanei Carvalho (ATCC PRA-265)</strain>
    </source>
</reference>
<dbReference type="AlphaFoldDB" id="A0A7G2C4H7"/>
<protein>
    <submittedName>
        <fullName evidence="1">Uncharacterized protein</fullName>
    </submittedName>
</protein>
<keyword evidence="2" id="KW-1185">Reference proteome</keyword>
<dbReference type="VEuPathDB" id="TriTrypDB:ADEAN_000149800"/>
<dbReference type="Proteomes" id="UP000515908">
    <property type="component" value="Chromosome 02"/>
</dbReference>
<accession>A0A7G2C4H7</accession>
<dbReference type="EMBL" id="LR877146">
    <property type="protein sequence ID" value="CAD2214054.1"/>
    <property type="molecule type" value="Genomic_DNA"/>
</dbReference>
<name>A0A7G2C4H7_9TRYP</name>
<evidence type="ECO:0000313" key="2">
    <source>
        <dbReference type="Proteomes" id="UP000515908"/>
    </source>
</evidence>
<organism evidence="1 2">
    <name type="scientific">Angomonas deanei</name>
    <dbReference type="NCBI Taxonomy" id="59799"/>
    <lineage>
        <taxon>Eukaryota</taxon>
        <taxon>Discoba</taxon>
        <taxon>Euglenozoa</taxon>
        <taxon>Kinetoplastea</taxon>
        <taxon>Metakinetoplastina</taxon>
        <taxon>Trypanosomatida</taxon>
        <taxon>Trypanosomatidae</taxon>
        <taxon>Strigomonadinae</taxon>
        <taxon>Angomonas</taxon>
    </lineage>
</organism>
<gene>
    <name evidence="1" type="ORF">ADEAN_000149800</name>
</gene>